<keyword evidence="8" id="KW-1185">Reference proteome</keyword>
<dbReference type="Pfam" id="PF01399">
    <property type="entry name" value="PCI"/>
    <property type="match status" value="1"/>
</dbReference>
<dbReference type="STRING" id="109895.A0A507DRG5"/>
<proteinExistence type="inferred from homology"/>
<dbReference type="GO" id="GO:0071541">
    <property type="term" value="C:eukaryotic translation initiation factor 3 complex, eIF3m"/>
    <property type="evidence" value="ECO:0007669"/>
    <property type="project" value="UniProtKB-UniRule"/>
</dbReference>
<dbReference type="Pfam" id="PF18005">
    <property type="entry name" value="eIF3m_C_helix"/>
    <property type="match status" value="1"/>
</dbReference>
<dbReference type="InterPro" id="IPR036390">
    <property type="entry name" value="WH_DNA-bd_sf"/>
</dbReference>
<evidence type="ECO:0000256" key="3">
    <source>
        <dbReference type="ARBA" id="ARBA00022540"/>
    </source>
</evidence>
<dbReference type="InterPro" id="IPR040750">
    <property type="entry name" value="eIF3m_C_helix"/>
</dbReference>
<sequence>MAATSVAFFSGDQSALELANYIGTAKGQDPETGAFYLSAKKLLAEEKYTEVLTQFADESVSLLAADEKAGGWFTEVLHAPIGIGGREAAVGGKKLSEVEFAWDGNCWEINFEPIYNLLIALIKDAQPEIVPKLAKSITLPIVKSSSEKAHLKLKVLSNLYNNVESNSSVRYDIFTAIINVAAQSDELEIITPHLLSVDSWLAEWGVGIAEKRALYLLLSQKLEASGDFKREAYEFLLKYLATYDNDAKSAAEAQEHALRAVKAAISIPTVLDFDDLHKLTTVQNLKSTKHFELLAIFLEGSLKQYQAFVKANPTFVSEQGLSEEDNLTKMRLLSMASLAADNVQGEVAYNTIAEALDVPIDEVEIWVINVIRAGLIDAKMNQLKQTVVISRSVHRVFTDNEWKSLKERLSAWRTNLKDVLQVITNAKLMAGNNGATVEAVIQ</sequence>
<keyword evidence="4 5" id="KW-0648">Protein biosynthesis</keyword>
<comment type="subunit">
    <text evidence="5">Component of the eukaryotic translation initiation factor 3 (eIF-3) complex.</text>
</comment>
<dbReference type="InterPro" id="IPR027528">
    <property type="entry name" value="eIF3m"/>
</dbReference>
<keyword evidence="3 5" id="KW-0396">Initiation factor</keyword>
<comment type="similarity">
    <text evidence="5">Belongs to the eIF-3 subunit M family.</text>
</comment>
<evidence type="ECO:0000256" key="4">
    <source>
        <dbReference type="ARBA" id="ARBA00022917"/>
    </source>
</evidence>
<evidence type="ECO:0000313" key="8">
    <source>
        <dbReference type="Proteomes" id="UP000318582"/>
    </source>
</evidence>
<evidence type="ECO:0000256" key="1">
    <source>
        <dbReference type="ARBA" id="ARBA00008482"/>
    </source>
</evidence>
<dbReference type="InterPro" id="IPR045237">
    <property type="entry name" value="COPS7/eIF3m"/>
</dbReference>
<dbReference type="PANTHER" id="PTHR15350">
    <property type="entry name" value="COP9 SIGNALOSOME COMPLEX SUBUNIT 7/DENDRITIC CELL PROTEIN GA17"/>
    <property type="match status" value="1"/>
</dbReference>
<comment type="subcellular location">
    <subcellularLocation>
        <location evidence="5">Cytoplasm</location>
    </subcellularLocation>
</comment>
<name>A0A507DRG5_9FUNG</name>
<organism evidence="7 8">
    <name type="scientific">Powellomyces hirtus</name>
    <dbReference type="NCBI Taxonomy" id="109895"/>
    <lineage>
        <taxon>Eukaryota</taxon>
        <taxon>Fungi</taxon>
        <taxon>Fungi incertae sedis</taxon>
        <taxon>Chytridiomycota</taxon>
        <taxon>Chytridiomycota incertae sedis</taxon>
        <taxon>Chytridiomycetes</taxon>
        <taxon>Spizellomycetales</taxon>
        <taxon>Powellomycetaceae</taxon>
        <taxon>Powellomyces</taxon>
    </lineage>
</organism>
<dbReference type="GO" id="GO:0001732">
    <property type="term" value="P:formation of cytoplasmic translation initiation complex"/>
    <property type="evidence" value="ECO:0007669"/>
    <property type="project" value="UniProtKB-UniRule"/>
</dbReference>
<dbReference type="InterPro" id="IPR000717">
    <property type="entry name" value="PCI_dom"/>
</dbReference>
<dbReference type="SMART" id="SM00088">
    <property type="entry name" value="PINT"/>
    <property type="match status" value="1"/>
</dbReference>
<dbReference type="Proteomes" id="UP000318582">
    <property type="component" value="Unassembled WGS sequence"/>
</dbReference>
<protein>
    <recommendedName>
        <fullName evidence="5">Eukaryotic translation initiation factor 3 subunit M</fullName>
        <shortName evidence="5">eIF3m</shortName>
    </recommendedName>
</protein>
<evidence type="ECO:0000259" key="6">
    <source>
        <dbReference type="PROSITE" id="PS50250"/>
    </source>
</evidence>
<evidence type="ECO:0000256" key="2">
    <source>
        <dbReference type="ARBA" id="ARBA00022490"/>
    </source>
</evidence>
<dbReference type="PANTHER" id="PTHR15350:SF2">
    <property type="entry name" value="EUKARYOTIC TRANSLATION INITIATION FACTOR 3 SUBUNIT M"/>
    <property type="match status" value="1"/>
</dbReference>
<dbReference type="AlphaFoldDB" id="A0A507DRG5"/>
<reference evidence="7 8" key="1">
    <citation type="journal article" date="2019" name="Sci. Rep.">
        <title>Comparative genomics of chytrid fungi reveal insights into the obligate biotrophic and pathogenic lifestyle of Synchytrium endobioticum.</title>
        <authorList>
            <person name="van de Vossenberg B.T.L.H."/>
            <person name="Warris S."/>
            <person name="Nguyen H.D.T."/>
            <person name="van Gent-Pelzer M.P.E."/>
            <person name="Joly D.L."/>
            <person name="van de Geest H.C."/>
            <person name="Bonants P.J.M."/>
            <person name="Smith D.S."/>
            <person name="Levesque C.A."/>
            <person name="van der Lee T.A.J."/>
        </authorList>
    </citation>
    <scope>NUCLEOTIDE SEQUENCE [LARGE SCALE GENOMIC DNA]</scope>
    <source>
        <strain evidence="7 8">CBS 809.83</strain>
    </source>
</reference>
<dbReference type="SUPFAM" id="SSF46785">
    <property type="entry name" value="Winged helix' DNA-binding domain"/>
    <property type="match status" value="1"/>
</dbReference>
<dbReference type="HAMAP" id="MF_03012">
    <property type="entry name" value="eIF3m"/>
    <property type="match status" value="1"/>
</dbReference>
<gene>
    <name evidence="7" type="ORF">PhCBS80983_g05965</name>
</gene>
<comment type="caution">
    <text evidence="7">The sequence shown here is derived from an EMBL/GenBank/DDBJ whole genome shotgun (WGS) entry which is preliminary data.</text>
</comment>
<keyword evidence="2 5" id="KW-0963">Cytoplasm</keyword>
<accession>A0A507DRG5</accession>
<evidence type="ECO:0000313" key="7">
    <source>
        <dbReference type="EMBL" id="TPX54329.1"/>
    </source>
</evidence>
<dbReference type="GO" id="GO:0003743">
    <property type="term" value="F:translation initiation factor activity"/>
    <property type="evidence" value="ECO:0007669"/>
    <property type="project" value="UniProtKB-UniRule"/>
</dbReference>
<feature type="domain" description="PCI" evidence="6">
    <location>
        <begin position="228"/>
        <end position="394"/>
    </location>
</feature>
<dbReference type="GO" id="GO:0033290">
    <property type="term" value="C:eukaryotic 48S preinitiation complex"/>
    <property type="evidence" value="ECO:0007669"/>
    <property type="project" value="UniProtKB-UniRule"/>
</dbReference>
<comment type="similarity">
    <text evidence="1">Belongs to the CSN7/EIF3M family. CSN7 subfamily.</text>
</comment>
<dbReference type="GO" id="GO:0016282">
    <property type="term" value="C:eukaryotic 43S preinitiation complex"/>
    <property type="evidence" value="ECO:0007669"/>
    <property type="project" value="UniProtKB-UniRule"/>
</dbReference>
<evidence type="ECO:0000256" key="5">
    <source>
        <dbReference type="HAMAP-Rule" id="MF_03012"/>
    </source>
</evidence>
<comment type="function">
    <text evidence="5">Component of the eukaryotic translation initiation factor 3 (eIF-3) complex, which is involved in protein synthesis of a specialized repertoire of mRNAs and, together with other initiation factors, stimulates binding of mRNA and methionyl-tRNAi to the 40S ribosome. The eIF-3 complex specifically targets and initiates translation of a subset of mRNAs involved in cell proliferation.</text>
</comment>
<dbReference type="EMBL" id="QEAQ01000159">
    <property type="protein sequence ID" value="TPX54329.1"/>
    <property type="molecule type" value="Genomic_DNA"/>
</dbReference>
<dbReference type="PROSITE" id="PS50250">
    <property type="entry name" value="PCI"/>
    <property type="match status" value="1"/>
</dbReference>